<dbReference type="KEGG" id="mac:MA_2237"/>
<dbReference type="EnsemblBacteria" id="AAM05632">
    <property type="protein sequence ID" value="AAM05632"/>
    <property type="gene ID" value="MA_2237"/>
</dbReference>
<dbReference type="InParanoid" id="Q8TNP6"/>
<dbReference type="Proteomes" id="UP000002487">
    <property type="component" value="Chromosome"/>
</dbReference>
<feature type="transmembrane region" description="Helical" evidence="1">
    <location>
        <begin position="31"/>
        <end position="50"/>
    </location>
</feature>
<evidence type="ECO:0000313" key="2">
    <source>
        <dbReference type="EMBL" id="AAM05632.1"/>
    </source>
</evidence>
<gene>
    <name evidence="2" type="ordered locus">MA_2237</name>
</gene>
<protein>
    <submittedName>
        <fullName evidence="2">Uncharacterized protein</fullName>
    </submittedName>
</protein>
<keyword evidence="1" id="KW-0812">Transmembrane</keyword>
<evidence type="ECO:0000256" key="1">
    <source>
        <dbReference type="SAM" id="Phobius"/>
    </source>
</evidence>
<dbReference type="EMBL" id="AE010299">
    <property type="protein sequence ID" value="AAM05632.1"/>
    <property type="molecule type" value="Genomic_DNA"/>
</dbReference>
<accession>Q8TNP6</accession>
<proteinExistence type="predicted"/>
<keyword evidence="3" id="KW-1185">Reference proteome</keyword>
<dbReference type="AlphaFoldDB" id="Q8TNP6"/>
<evidence type="ECO:0000313" key="3">
    <source>
        <dbReference type="Proteomes" id="UP000002487"/>
    </source>
</evidence>
<sequence length="110" mass="13311">MKYITCLVTCWKSESIKKRAKYSVLKTISNFLNQLTTLTFRIFFIIIYIVHKYPIYTREYLLKKVYSFTYDFPEKGKILKGKKKVVNASFCSFLHQQPFNFIFTVLYRLY</sequence>
<reference evidence="2 3" key="1">
    <citation type="journal article" date="2002" name="Genome Res.">
        <title>The genome of Methanosarcina acetivorans reveals extensive metabolic and physiological diversity.</title>
        <authorList>
            <person name="Galagan J.E."/>
            <person name="Nusbaum C."/>
            <person name="Roy A."/>
            <person name="Endrizzi M.G."/>
            <person name="Macdonald P."/>
            <person name="FitzHugh W."/>
            <person name="Calvo S."/>
            <person name="Engels R."/>
            <person name="Smirnov S."/>
            <person name="Atnoor D."/>
            <person name="Brown A."/>
            <person name="Allen N."/>
            <person name="Naylor J."/>
            <person name="Stange-Thomann N."/>
            <person name="DeArellano K."/>
            <person name="Johnson R."/>
            <person name="Linton L."/>
            <person name="McEwan P."/>
            <person name="McKernan K."/>
            <person name="Talamas J."/>
            <person name="Tirrell A."/>
            <person name="Ye W."/>
            <person name="Zimmer A."/>
            <person name="Barber R.D."/>
            <person name="Cann I."/>
            <person name="Graham D.E."/>
            <person name="Grahame D.A."/>
            <person name="Guss A."/>
            <person name="Hedderich R."/>
            <person name="Ingram-Smith C."/>
            <person name="Kuettner C.H."/>
            <person name="Krzycki J.A."/>
            <person name="Leigh J.A."/>
            <person name="Li W."/>
            <person name="Liu J."/>
            <person name="Mukhopadhyay B."/>
            <person name="Reeve J.N."/>
            <person name="Smith K."/>
            <person name="Springer T.A."/>
            <person name="Umayam L.A."/>
            <person name="White O."/>
            <person name="White R.H."/>
            <person name="de Macario E.C."/>
            <person name="Ferry J.G."/>
            <person name="Jarrell K.F."/>
            <person name="Jing H."/>
            <person name="Macario A.J.L."/>
            <person name="Paulsen I."/>
            <person name="Pritchett M."/>
            <person name="Sowers K.R."/>
            <person name="Swanson R.V."/>
            <person name="Zinder S.H."/>
            <person name="Lander E."/>
            <person name="Metcalf W.W."/>
            <person name="Birren B."/>
        </authorList>
    </citation>
    <scope>NUCLEOTIDE SEQUENCE [LARGE SCALE GENOMIC DNA]</scope>
    <source>
        <strain evidence="3">ATCC 35395 / DSM 2834 / JCM 12185 / C2A</strain>
    </source>
</reference>
<organism evidence="2 3">
    <name type="scientific">Methanosarcina acetivorans (strain ATCC 35395 / DSM 2834 / JCM 12185 / C2A)</name>
    <dbReference type="NCBI Taxonomy" id="188937"/>
    <lineage>
        <taxon>Archaea</taxon>
        <taxon>Methanobacteriati</taxon>
        <taxon>Methanobacteriota</taxon>
        <taxon>Stenosarchaea group</taxon>
        <taxon>Methanomicrobia</taxon>
        <taxon>Methanosarcinales</taxon>
        <taxon>Methanosarcinaceae</taxon>
        <taxon>Methanosarcina</taxon>
    </lineage>
</organism>
<dbReference type="HOGENOM" id="CLU_2165236_0_0_2"/>
<keyword evidence="1" id="KW-0472">Membrane</keyword>
<name>Q8TNP6_METAC</name>
<keyword evidence="1" id="KW-1133">Transmembrane helix</keyword>